<evidence type="ECO:0000313" key="2">
    <source>
        <dbReference type="EMBL" id="GLL11580.1"/>
    </source>
</evidence>
<proteinExistence type="predicted"/>
<name>A0A9W6L2D1_9PSEU</name>
<dbReference type="Pfam" id="PF04149">
    <property type="entry name" value="DUF397"/>
    <property type="match status" value="1"/>
</dbReference>
<protein>
    <recommendedName>
        <fullName evidence="1">DUF397 domain-containing protein</fullName>
    </recommendedName>
</protein>
<dbReference type="AlphaFoldDB" id="A0A9W6L2D1"/>
<feature type="domain" description="DUF397" evidence="1">
    <location>
        <begin position="3"/>
        <end position="54"/>
    </location>
</feature>
<comment type="caution">
    <text evidence="2">The sequence shown here is derived from an EMBL/GenBank/DDBJ whole genome shotgun (WGS) entry which is preliminary data.</text>
</comment>
<dbReference type="Proteomes" id="UP001143463">
    <property type="component" value="Unassembled WGS sequence"/>
</dbReference>
<gene>
    <name evidence="2" type="ORF">GCM10017577_27210</name>
</gene>
<dbReference type="InterPro" id="IPR007278">
    <property type="entry name" value="DUF397"/>
</dbReference>
<keyword evidence="3" id="KW-1185">Reference proteome</keyword>
<dbReference type="EMBL" id="BSFQ01000009">
    <property type="protein sequence ID" value="GLL11580.1"/>
    <property type="molecule type" value="Genomic_DNA"/>
</dbReference>
<evidence type="ECO:0000313" key="3">
    <source>
        <dbReference type="Proteomes" id="UP001143463"/>
    </source>
</evidence>
<reference evidence="2" key="2">
    <citation type="submission" date="2023-01" db="EMBL/GenBank/DDBJ databases">
        <authorList>
            <person name="Sun Q."/>
            <person name="Evtushenko L."/>
        </authorList>
    </citation>
    <scope>NUCLEOTIDE SEQUENCE</scope>
    <source>
        <strain evidence="2">VKM Ac-1069</strain>
    </source>
</reference>
<accession>A0A9W6L2D1</accession>
<sequence>MIEFRTSSFCNRGSCVEVGRTPDGTFLVRDTKNREQTALAFTREEWAAFVAGVKNGEFEAS</sequence>
<reference evidence="2" key="1">
    <citation type="journal article" date="2014" name="Int. J. Syst. Evol. Microbiol.">
        <title>Complete genome sequence of Corynebacterium casei LMG S-19264T (=DSM 44701T), isolated from a smear-ripened cheese.</title>
        <authorList>
            <consortium name="US DOE Joint Genome Institute (JGI-PGF)"/>
            <person name="Walter F."/>
            <person name="Albersmeier A."/>
            <person name="Kalinowski J."/>
            <person name="Ruckert C."/>
        </authorList>
    </citation>
    <scope>NUCLEOTIDE SEQUENCE</scope>
    <source>
        <strain evidence="2">VKM Ac-1069</strain>
    </source>
</reference>
<evidence type="ECO:0000259" key="1">
    <source>
        <dbReference type="Pfam" id="PF04149"/>
    </source>
</evidence>
<organism evidence="2 3">
    <name type="scientific">Pseudonocardia halophobica</name>
    <dbReference type="NCBI Taxonomy" id="29401"/>
    <lineage>
        <taxon>Bacteria</taxon>
        <taxon>Bacillati</taxon>
        <taxon>Actinomycetota</taxon>
        <taxon>Actinomycetes</taxon>
        <taxon>Pseudonocardiales</taxon>
        <taxon>Pseudonocardiaceae</taxon>
        <taxon>Pseudonocardia</taxon>
    </lineage>
</organism>
<dbReference type="RefSeq" id="WP_037048530.1">
    <property type="nucleotide sequence ID" value="NZ_BAAAUZ010000045.1"/>
</dbReference>